<keyword evidence="4" id="KW-1185">Reference proteome</keyword>
<dbReference type="Gene3D" id="1.10.238.10">
    <property type="entry name" value="EF-hand"/>
    <property type="match status" value="2"/>
</dbReference>
<dbReference type="InterPro" id="IPR011992">
    <property type="entry name" value="EF-hand-dom_pair"/>
</dbReference>
<feature type="compositionally biased region" description="Low complexity" evidence="1">
    <location>
        <begin position="833"/>
        <end position="848"/>
    </location>
</feature>
<dbReference type="PROSITE" id="PS50222">
    <property type="entry name" value="EF_HAND_2"/>
    <property type="match status" value="1"/>
</dbReference>
<protein>
    <submittedName>
        <fullName evidence="3">Unnamed protein product</fullName>
    </submittedName>
</protein>
<dbReference type="InterPro" id="IPR002048">
    <property type="entry name" value="EF_hand_dom"/>
</dbReference>
<gene>
    <name evidence="3" type="ORF">Plil01_000060500</name>
</gene>
<accession>A0A9W6TCF9</accession>
<evidence type="ECO:0000313" key="4">
    <source>
        <dbReference type="Proteomes" id="UP001165083"/>
    </source>
</evidence>
<dbReference type="EMBL" id="BSXW01000017">
    <property type="protein sequence ID" value="GMF09725.1"/>
    <property type="molecule type" value="Genomic_DNA"/>
</dbReference>
<feature type="region of interest" description="Disordered" evidence="1">
    <location>
        <begin position="828"/>
        <end position="854"/>
    </location>
</feature>
<dbReference type="GO" id="GO:0005509">
    <property type="term" value="F:calcium ion binding"/>
    <property type="evidence" value="ECO:0007669"/>
    <property type="project" value="InterPro"/>
</dbReference>
<reference evidence="3" key="1">
    <citation type="submission" date="2023-04" db="EMBL/GenBank/DDBJ databases">
        <title>Phytophthora lilii NBRC 32176.</title>
        <authorList>
            <person name="Ichikawa N."/>
            <person name="Sato H."/>
            <person name="Tonouchi N."/>
        </authorList>
    </citation>
    <scope>NUCLEOTIDE SEQUENCE</scope>
    <source>
        <strain evidence="3">NBRC 32176</strain>
    </source>
</reference>
<sequence>MSFQAYRTPTSVLEGIPRDDFVAHSECAMQSSTGVKRLEELLIDGDADSTGFVNLKQLSWVLTDQFDFRISETRLIEVCLGMNFDAHAQLDYREFVDVLLDILIYELPDIRESAKRKSLIRLDQYLQSGFPPGQEGTRQLLDALCSKYALKGDQCITVAELVRVLHVDLIKYHALALPFPLGEHETIQLARPFIQHGVNEKSGDGILSYTELLDALLGPFPFDFRPEGTGNEKPKRVLQWEFWHSIYMSLCGGDSMITQKVLAQLEKILAKVDPTTTFMMSTRHFRRIFERHISSDDMDVLLVALRVQDDTESTLNSGSEPPVRYDVLMKLVFGVPELNDSTFFENCVRKKLLREQDRLRAYTTDLVTVQGASHTLTLEDFYDTFVVQADLYPLAMVEMLFWFASLDFDHKGSVQLKSLIDVLKHKCWRAIKYSTVANVTFREHEVANHSCNTESIRKLIAKCCSSYNLYDVLVNISHKTQGQITTSVMHEELNKMLHELGVVGVHQDDLKCLLQIVARKSKGECPSVNTRDLIHYDAFFDELFDWKTLVSSMRLPHSLVDVKKVLEKFDWEHVGTIHCVDWSKAYRLICGGTAAMAEWEVRVLYQRFPGQEHHSEQSNKIDYARLLVFLLDYQLRQARESLQRLVIEHFRQKFGSADKPVSTSEMEQVFRSLDTDNKGYFNTIDLKNYLLKEFESQSTQESDDLIPLLHSSDALSSVMNLLVGIKTNEPDYHSANSSSPAVVRFDHFRNIGSFLTTPKNASSVLGQMIYPLQPRGRLSGENAHGEAASHIISSLRVLEITILDISSEFADSKGNILPTRAFRYLSFGPSAPPTRQSPQRSPLRRSALGSPTNPRVVLAGTIRTKKRELEASLLDPLTPARLKQILQIYRNIKWAAPLSIEIQGKVRNVVRQMVVKGKGGGGRLDLDRFLAQLKRRLQDAPDYISTSGSSESSPPQSVSMALLLSKLHQLNIPLHKQELMALLRHFGMEDDLEAVDYGLFIQRLYELNSVGTLP</sequence>
<name>A0A9W6TCF9_9STRA</name>
<dbReference type="SUPFAM" id="SSF47473">
    <property type="entry name" value="EF-hand"/>
    <property type="match status" value="2"/>
</dbReference>
<dbReference type="Proteomes" id="UP001165083">
    <property type="component" value="Unassembled WGS sequence"/>
</dbReference>
<evidence type="ECO:0000259" key="2">
    <source>
        <dbReference type="PROSITE" id="PS50222"/>
    </source>
</evidence>
<evidence type="ECO:0000256" key="1">
    <source>
        <dbReference type="SAM" id="MobiDB-lite"/>
    </source>
</evidence>
<evidence type="ECO:0000313" key="3">
    <source>
        <dbReference type="EMBL" id="GMF09725.1"/>
    </source>
</evidence>
<feature type="domain" description="EF-hand" evidence="2">
    <location>
        <begin position="661"/>
        <end position="696"/>
    </location>
</feature>
<dbReference type="OrthoDB" id="97318at2759"/>
<comment type="caution">
    <text evidence="3">The sequence shown here is derived from an EMBL/GenBank/DDBJ whole genome shotgun (WGS) entry which is preliminary data.</text>
</comment>
<dbReference type="AlphaFoldDB" id="A0A9W6TCF9"/>
<organism evidence="3 4">
    <name type="scientific">Phytophthora lilii</name>
    <dbReference type="NCBI Taxonomy" id="2077276"/>
    <lineage>
        <taxon>Eukaryota</taxon>
        <taxon>Sar</taxon>
        <taxon>Stramenopiles</taxon>
        <taxon>Oomycota</taxon>
        <taxon>Peronosporomycetes</taxon>
        <taxon>Peronosporales</taxon>
        <taxon>Peronosporaceae</taxon>
        <taxon>Phytophthora</taxon>
    </lineage>
</organism>
<proteinExistence type="predicted"/>